<protein>
    <submittedName>
        <fullName evidence="2">Uncharacterized protein</fullName>
    </submittedName>
</protein>
<proteinExistence type="predicted"/>
<reference evidence="2 3" key="1">
    <citation type="submission" date="2018-06" db="EMBL/GenBank/DDBJ databases">
        <authorList>
            <consortium name="Pathogen Informatics"/>
            <person name="Doyle S."/>
        </authorList>
    </citation>
    <scope>NUCLEOTIDE SEQUENCE [LARGE SCALE GENOMIC DNA]</scope>
    <source>
        <strain evidence="2 3">NCTC12722</strain>
    </source>
</reference>
<evidence type="ECO:0000313" key="3">
    <source>
        <dbReference type="Proteomes" id="UP000254343"/>
    </source>
</evidence>
<keyword evidence="1" id="KW-1133">Transmembrane helix</keyword>
<sequence length="61" mass="6907">MWMLDKKPLLHKADSTVASPTLIAVALVLFFTVFLVLIIQRHEMVIEAIGNYWLEPVTVSP</sequence>
<dbReference type="RefSeq" id="WP_002718837.1">
    <property type="nucleotide sequence ID" value="NZ_UFSI01000001.1"/>
</dbReference>
<evidence type="ECO:0000313" key="2">
    <source>
        <dbReference type="EMBL" id="SUU84057.1"/>
    </source>
</evidence>
<gene>
    <name evidence="2" type="ORF">NCTC12722_01240</name>
</gene>
<name>A0A380W7J4_AFIFE</name>
<feature type="transmembrane region" description="Helical" evidence="1">
    <location>
        <begin position="20"/>
        <end position="39"/>
    </location>
</feature>
<evidence type="ECO:0000256" key="1">
    <source>
        <dbReference type="SAM" id="Phobius"/>
    </source>
</evidence>
<organism evidence="2 3">
    <name type="scientific">Afipia felis</name>
    <name type="common">Cat scratch disease bacillus</name>
    <dbReference type="NCBI Taxonomy" id="1035"/>
    <lineage>
        <taxon>Bacteria</taxon>
        <taxon>Pseudomonadati</taxon>
        <taxon>Pseudomonadota</taxon>
        <taxon>Alphaproteobacteria</taxon>
        <taxon>Hyphomicrobiales</taxon>
        <taxon>Nitrobacteraceae</taxon>
        <taxon>Afipia</taxon>
    </lineage>
</organism>
<dbReference type="Proteomes" id="UP000254343">
    <property type="component" value="Unassembled WGS sequence"/>
</dbReference>
<accession>A0A380W7J4</accession>
<dbReference type="AlphaFoldDB" id="A0A380W7J4"/>
<keyword evidence="1" id="KW-0812">Transmembrane</keyword>
<keyword evidence="1" id="KW-0472">Membrane</keyword>
<dbReference type="EMBL" id="UIGB01000001">
    <property type="protein sequence ID" value="SUU84057.1"/>
    <property type="molecule type" value="Genomic_DNA"/>
</dbReference>